<accession>A0A2P6Q872</accession>
<sequence length="44" mass="4920">MIQLLTKSLLQVPIPHSLDMNSNCTSCAKQLKSNRRDTNFSTAL</sequence>
<organism evidence="1 2">
    <name type="scientific">Rosa chinensis</name>
    <name type="common">China rose</name>
    <dbReference type="NCBI Taxonomy" id="74649"/>
    <lineage>
        <taxon>Eukaryota</taxon>
        <taxon>Viridiplantae</taxon>
        <taxon>Streptophyta</taxon>
        <taxon>Embryophyta</taxon>
        <taxon>Tracheophyta</taxon>
        <taxon>Spermatophyta</taxon>
        <taxon>Magnoliopsida</taxon>
        <taxon>eudicotyledons</taxon>
        <taxon>Gunneridae</taxon>
        <taxon>Pentapetalae</taxon>
        <taxon>rosids</taxon>
        <taxon>fabids</taxon>
        <taxon>Rosales</taxon>
        <taxon>Rosaceae</taxon>
        <taxon>Rosoideae</taxon>
        <taxon>Rosoideae incertae sedis</taxon>
        <taxon>Rosa</taxon>
    </lineage>
</organism>
<dbReference type="Proteomes" id="UP000238479">
    <property type="component" value="Chromosome 5"/>
</dbReference>
<dbReference type="Gramene" id="PRQ30364">
    <property type="protein sequence ID" value="PRQ30364"/>
    <property type="gene ID" value="RchiOBHm_Chr5g0023841"/>
</dbReference>
<reference evidence="1 2" key="1">
    <citation type="journal article" date="2018" name="Nat. Genet.">
        <title>The Rosa genome provides new insights in the design of modern roses.</title>
        <authorList>
            <person name="Bendahmane M."/>
        </authorList>
    </citation>
    <scope>NUCLEOTIDE SEQUENCE [LARGE SCALE GENOMIC DNA]</scope>
    <source>
        <strain evidence="2">cv. Old Blush</strain>
    </source>
</reference>
<comment type="caution">
    <text evidence="1">The sequence shown here is derived from an EMBL/GenBank/DDBJ whole genome shotgun (WGS) entry which is preliminary data.</text>
</comment>
<protein>
    <submittedName>
        <fullName evidence="1">Uncharacterized protein</fullName>
    </submittedName>
</protein>
<dbReference type="AlphaFoldDB" id="A0A2P6Q872"/>
<dbReference type="EMBL" id="PDCK01000043">
    <property type="protein sequence ID" value="PRQ30364.1"/>
    <property type="molecule type" value="Genomic_DNA"/>
</dbReference>
<keyword evidence="2" id="KW-1185">Reference proteome</keyword>
<gene>
    <name evidence="1" type="ORF">RchiOBHm_Chr5g0023841</name>
</gene>
<name>A0A2P6Q872_ROSCH</name>
<evidence type="ECO:0000313" key="1">
    <source>
        <dbReference type="EMBL" id="PRQ30364.1"/>
    </source>
</evidence>
<proteinExistence type="predicted"/>
<evidence type="ECO:0000313" key="2">
    <source>
        <dbReference type="Proteomes" id="UP000238479"/>
    </source>
</evidence>